<dbReference type="InterPro" id="IPR036291">
    <property type="entry name" value="NAD(P)-bd_dom_sf"/>
</dbReference>
<dbReference type="Pfam" id="PF13561">
    <property type="entry name" value="adh_short_C2"/>
    <property type="match status" value="1"/>
</dbReference>
<dbReference type="EC" id="1.1.1.206" evidence="2"/>
<sequence length="239" mass="24600">MSRWRLDGQRALVTGGTRGIGAAVVAELRALGASVLTVARSGADINVDLAEDGAAGQIVAAVQESLGGLEILVNNVGTSVRKPTLALTDDEYARVLTTNLDSVFRLCRAAQPLLAQGGGTIVNIGSVASAVSIGTGAPYALSKAALDQLTRYLAVEWAGSGIRVNAVNPFYTRTPLAQPVLDDPERLARVLASTPLGRIAEPEDIAAAVAFLCLPAARHITGQCLAVDGGFLARGAYLA</sequence>
<accession>A0A7W9SS44</accession>
<dbReference type="InterPro" id="IPR002347">
    <property type="entry name" value="SDR_fam"/>
</dbReference>
<evidence type="ECO:0000256" key="1">
    <source>
        <dbReference type="ARBA" id="ARBA00023002"/>
    </source>
</evidence>
<dbReference type="Gene3D" id="3.40.50.720">
    <property type="entry name" value="NAD(P)-binding Rossmann-like Domain"/>
    <property type="match status" value="1"/>
</dbReference>
<evidence type="ECO:0000313" key="3">
    <source>
        <dbReference type="Proteomes" id="UP000520814"/>
    </source>
</evidence>
<dbReference type="InterPro" id="IPR045000">
    <property type="entry name" value="TR"/>
</dbReference>
<keyword evidence="1 2" id="KW-0560">Oxidoreductase</keyword>
<dbReference type="EMBL" id="JACHGW010000003">
    <property type="protein sequence ID" value="MBB6051696.1"/>
    <property type="molecule type" value="Genomic_DNA"/>
</dbReference>
<dbReference type="PRINTS" id="PR00080">
    <property type="entry name" value="SDRFAMILY"/>
</dbReference>
<proteinExistence type="predicted"/>
<comment type="caution">
    <text evidence="2">The sequence shown here is derived from an EMBL/GenBank/DDBJ whole genome shotgun (WGS) entry which is preliminary data.</text>
</comment>
<name>A0A7W9SS44_ARMRO</name>
<dbReference type="GO" id="GO:0050356">
    <property type="term" value="F:tropine dehydrogenase activity"/>
    <property type="evidence" value="ECO:0007669"/>
    <property type="project" value="UniProtKB-EC"/>
</dbReference>
<protein>
    <submittedName>
        <fullName evidence="2">Tropinone reductase 1</fullName>
        <ecNumber evidence="2">1.1.1.206</ecNumber>
    </submittedName>
</protein>
<dbReference type="AlphaFoldDB" id="A0A7W9SS44"/>
<dbReference type="PANTHER" id="PTHR42898">
    <property type="entry name" value="TROPINONE REDUCTASE"/>
    <property type="match status" value="1"/>
</dbReference>
<evidence type="ECO:0000313" key="2">
    <source>
        <dbReference type="EMBL" id="MBB6051696.1"/>
    </source>
</evidence>
<reference evidence="2 3" key="1">
    <citation type="submission" date="2020-08" db="EMBL/GenBank/DDBJ databases">
        <title>Genomic Encyclopedia of Type Strains, Phase IV (KMG-IV): sequencing the most valuable type-strain genomes for metagenomic binning, comparative biology and taxonomic classification.</title>
        <authorList>
            <person name="Goeker M."/>
        </authorList>
    </citation>
    <scope>NUCLEOTIDE SEQUENCE [LARGE SCALE GENOMIC DNA]</scope>
    <source>
        <strain evidence="2 3">DSM 23562</strain>
    </source>
</reference>
<dbReference type="PANTHER" id="PTHR42898:SF6">
    <property type="entry name" value="NADP-DEPENDENT MANNITOL DEHYDROGENASE"/>
    <property type="match status" value="1"/>
</dbReference>
<dbReference type="Proteomes" id="UP000520814">
    <property type="component" value="Unassembled WGS sequence"/>
</dbReference>
<dbReference type="RefSeq" id="WP_184199202.1">
    <property type="nucleotide sequence ID" value="NZ_JACHGW010000003.1"/>
</dbReference>
<keyword evidence="3" id="KW-1185">Reference proteome</keyword>
<gene>
    <name evidence="2" type="ORF">HNQ39_003506</name>
</gene>
<dbReference type="FunFam" id="3.40.50.720:FF:000084">
    <property type="entry name" value="Short-chain dehydrogenase reductase"/>
    <property type="match status" value="1"/>
</dbReference>
<dbReference type="PRINTS" id="PR00081">
    <property type="entry name" value="GDHRDH"/>
</dbReference>
<organism evidence="2 3">
    <name type="scientific">Armatimonas rosea</name>
    <dbReference type="NCBI Taxonomy" id="685828"/>
    <lineage>
        <taxon>Bacteria</taxon>
        <taxon>Bacillati</taxon>
        <taxon>Armatimonadota</taxon>
        <taxon>Armatimonadia</taxon>
        <taxon>Armatimonadales</taxon>
        <taxon>Armatimonadaceae</taxon>
        <taxon>Armatimonas</taxon>
    </lineage>
</organism>
<dbReference type="SUPFAM" id="SSF51735">
    <property type="entry name" value="NAD(P)-binding Rossmann-fold domains"/>
    <property type="match status" value="1"/>
</dbReference>